<dbReference type="Proteomes" id="UP000765509">
    <property type="component" value="Unassembled WGS sequence"/>
</dbReference>
<dbReference type="AlphaFoldDB" id="A0A9Q3PF98"/>
<reference evidence="1" key="1">
    <citation type="submission" date="2021-03" db="EMBL/GenBank/DDBJ databases">
        <title>Draft genome sequence of rust myrtle Austropuccinia psidii MF-1, a brazilian biotype.</title>
        <authorList>
            <person name="Quecine M.C."/>
            <person name="Pachon D.M.R."/>
            <person name="Bonatelli M.L."/>
            <person name="Correr F.H."/>
            <person name="Franceschini L.M."/>
            <person name="Leite T.F."/>
            <person name="Margarido G.R.A."/>
            <person name="Almeida C.A."/>
            <person name="Ferrarezi J.A."/>
            <person name="Labate C.A."/>
        </authorList>
    </citation>
    <scope>NUCLEOTIDE SEQUENCE</scope>
    <source>
        <strain evidence="1">MF-1</strain>
    </source>
</reference>
<evidence type="ECO:0000313" key="1">
    <source>
        <dbReference type="EMBL" id="MBW0559863.1"/>
    </source>
</evidence>
<dbReference type="EMBL" id="AVOT02068751">
    <property type="protein sequence ID" value="MBW0559863.1"/>
    <property type="molecule type" value="Genomic_DNA"/>
</dbReference>
<keyword evidence="2" id="KW-1185">Reference proteome</keyword>
<comment type="caution">
    <text evidence="1">The sequence shown here is derived from an EMBL/GenBank/DDBJ whole genome shotgun (WGS) entry which is preliminary data.</text>
</comment>
<evidence type="ECO:0000313" key="2">
    <source>
        <dbReference type="Proteomes" id="UP000765509"/>
    </source>
</evidence>
<accession>A0A9Q3PF98</accession>
<name>A0A9Q3PF98_9BASI</name>
<organism evidence="1 2">
    <name type="scientific">Austropuccinia psidii MF-1</name>
    <dbReference type="NCBI Taxonomy" id="1389203"/>
    <lineage>
        <taxon>Eukaryota</taxon>
        <taxon>Fungi</taxon>
        <taxon>Dikarya</taxon>
        <taxon>Basidiomycota</taxon>
        <taxon>Pucciniomycotina</taxon>
        <taxon>Pucciniomycetes</taxon>
        <taxon>Pucciniales</taxon>
        <taxon>Sphaerophragmiaceae</taxon>
        <taxon>Austropuccinia</taxon>
    </lineage>
</organism>
<proteinExistence type="predicted"/>
<sequence>MDLQYVPSLCIHTPEAYHAYTSSMPSNVLNSSPLCSHYFWLLPQCLIICSIDNPYAHAHIGFFFSTIYNPYASTTPPHLLCRLPCLHSHTALMSSISHPYTHPMNSFYMKCCSFLQLTILMLIETFAYASFPLEIDITHLNANLQCCNFGTQFLHFRNLLYHQITPNS</sequence>
<gene>
    <name evidence="1" type="ORF">O181_099578</name>
</gene>
<protein>
    <submittedName>
        <fullName evidence="1">Uncharacterized protein</fullName>
    </submittedName>
</protein>